<dbReference type="PANTHER" id="PTHR43580">
    <property type="entry name" value="OXIDOREDUCTASE GLYR1-RELATED"/>
    <property type="match status" value="1"/>
</dbReference>
<evidence type="ECO:0000259" key="4">
    <source>
        <dbReference type="Pfam" id="PF03446"/>
    </source>
</evidence>
<dbReference type="Pfam" id="PF14833">
    <property type="entry name" value="NAD_binding_11"/>
    <property type="match status" value="1"/>
</dbReference>
<dbReference type="InterPro" id="IPR002204">
    <property type="entry name" value="3-OH-isobutyrate_DH-rel_CS"/>
</dbReference>
<protein>
    <submittedName>
        <fullName evidence="6">NAD(P)-dependent oxidoreductase</fullName>
        <ecNumber evidence="6">1.1.-.-</ecNumber>
    </submittedName>
</protein>
<evidence type="ECO:0000256" key="2">
    <source>
        <dbReference type="ARBA" id="ARBA00023002"/>
    </source>
</evidence>
<dbReference type="EC" id="1.1.-.-" evidence="6"/>
<dbReference type="RefSeq" id="WP_396639350.1">
    <property type="nucleotide sequence ID" value="NZ_JBIQWL010000001.1"/>
</dbReference>
<comment type="caution">
    <text evidence="6">The sequence shown here is derived from an EMBL/GenBank/DDBJ whole genome shotgun (WGS) entry which is preliminary data.</text>
</comment>
<comment type="similarity">
    <text evidence="1">Belongs to the HIBADH-related family.</text>
</comment>
<dbReference type="InterPro" id="IPR006115">
    <property type="entry name" value="6PGDH_NADP-bd"/>
</dbReference>
<feature type="domain" description="3-hydroxyisobutyrate dehydrogenase-like NAD-binding" evidence="5">
    <location>
        <begin position="163"/>
        <end position="268"/>
    </location>
</feature>
<keyword evidence="3" id="KW-0520">NAD</keyword>
<dbReference type="InterPro" id="IPR013328">
    <property type="entry name" value="6PGD_dom2"/>
</dbReference>
<evidence type="ECO:0000256" key="1">
    <source>
        <dbReference type="ARBA" id="ARBA00009080"/>
    </source>
</evidence>
<feature type="domain" description="6-phosphogluconate dehydrogenase NADP-binding" evidence="4">
    <location>
        <begin position="3"/>
        <end position="154"/>
    </location>
</feature>
<dbReference type="Gene3D" id="3.40.50.720">
    <property type="entry name" value="NAD(P)-binding Rossmann-like Domain"/>
    <property type="match status" value="1"/>
</dbReference>
<dbReference type="InterPro" id="IPR051265">
    <property type="entry name" value="HIBADH-related_NP60_sf"/>
</dbReference>
<dbReference type="InterPro" id="IPR029154">
    <property type="entry name" value="HIBADH-like_NADP-bd"/>
</dbReference>
<evidence type="ECO:0000256" key="3">
    <source>
        <dbReference type="ARBA" id="ARBA00023027"/>
    </source>
</evidence>
<dbReference type="SUPFAM" id="SSF48179">
    <property type="entry name" value="6-phosphogluconate dehydrogenase C-terminal domain-like"/>
    <property type="match status" value="1"/>
</dbReference>
<dbReference type="PROSITE" id="PS00895">
    <property type="entry name" value="3_HYDROXYISOBUT_DH"/>
    <property type="match status" value="1"/>
</dbReference>
<proteinExistence type="inferred from homology"/>
<dbReference type="PIRSF" id="PIRSF000103">
    <property type="entry name" value="HIBADH"/>
    <property type="match status" value="1"/>
</dbReference>
<dbReference type="PANTHER" id="PTHR43580:SF2">
    <property type="entry name" value="CYTOKINE-LIKE NUCLEAR FACTOR N-PAC"/>
    <property type="match status" value="1"/>
</dbReference>
<evidence type="ECO:0000259" key="5">
    <source>
        <dbReference type="Pfam" id="PF14833"/>
    </source>
</evidence>
<organism evidence="6 7">
    <name type="scientific">Microbacterium alkaliflavum</name>
    <dbReference type="NCBI Taxonomy" id="3248839"/>
    <lineage>
        <taxon>Bacteria</taxon>
        <taxon>Bacillati</taxon>
        <taxon>Actinomycetota</taxon>
        <taxon>Actinomycetes</taxon>
        <taxon>Micrococcales</taxon>
        <taxon>Microbacteriaceae</taxon>
        <taxon>Microbacterium</taxon>
    </lineage>
</organism>
<dbReference type="SUPFAM" id="SSF51735">
    <property type="entry name" value="NAD(P)-binding Rossmann-fold domains"/>
    <property type="match status" value="1"/>
</dbReference>
<evidence type="ECO:0000313" key="7">
    <source>
        <dbReference type="Proteomes" id="UP001610861"/>
    </source>
</evidence>
<keyword evidence="7" id="KW-1185">Reference proteome</keyword>
<dbReference type="InterPro" id="IPR008927">
    <property type="entry name" value="6-PGluconate_DH-like_C_sf"/>
</dbReference>
<dbReference type="Proteomes" id="UP001610861">
    <property type="component" value="Unassembled WGS sequence"/>
</dbReference>
<name>A0ABW7Q3K6_9MICO</name>
<accession>A0ABW7Q3K6</accession>
<dbReference type="EMBL" id="JBIQWL010000001">
    <property type="protein sequence ID" value="MFH8249413.1"/>
    <property type="molecule type" value="Genomic_DNA"/>
</dbReference>
<dbReference type="Gene3D" id="1.10.1040.10">
    <property type="entry name" value="N-(1-d-carboxylethyl)-l-norvaline Dehydrogenase, domain 2"/>
    <property type="match status" value="1"/>
</dbReference>
<dbReference type="Pfam" id="PF03446">
    <property type="entry name" value="NAD_binding_2"/>
    <property type="match status" value="1"/>
</dbReference>
<dbReference type="InterPro" id="IPR015815">
    <property type="entry name" value="HIBADH-related"/>
</dbReference>
<sequence length="296" mass="31247">MARIGFIGLGTMGSAMARRLVDAGHDVHVWNRSPDAVAELVAVGAVAAGSPGEALATGLSFSMLADDDAVEAVLTKDGVAQARGIHVCMASISPAEADLLESRFAEIGVGYLAAPVLGRPAVAAAGKLNILTAGEDAAIDAVMPFLEELGARVWRLGARPRQANVVKVAVNYNIIHAIQALGESIAMTERHGIDPSEFHELLVSTLFDGVVYRGYGRQIVDGSYVPPGFLMALGFKDLRLAEEVAAEAGLALPTAPALHRVYEIALADDELRRFDWGGAAEVTRRDLFPTPQEETP</sequence>
<gene>
    <name evidence="6" type="ORF">ACH3VR_03465</name>
</gene>
<dbReference type="GO" id="GO:0016491">
    <property type="term" value="F:oxidoreductase activity"/>
    <property type="evidence" value="ECO:0007669"/>
    <property type="project" value="UniProtKB-KW"/>
</dbReference>
<evidence type="ECO:0000313" key="6">
    <source>
        <dbReference type="EMBL" id="MFH8249413.1"/>
    </source>
</evidence>
<reference evidence="6 7" key="1">
    <citation type="submission" date="2024-09" db="EMBL/GenBank/DDBJ databases">
        <authorList>
            <person name="Pan X."/>
        </authorList>
    </citation>
    <scope>NUCLEOTIDE SEQUENCE [LARGE SCALE GENOMIC DNA]</scope>
    <source>
        <strain evidence="6 7">B2969</strain>
    </source>
</reference>
<dbReference type="InterPro" id="IPR036291">
    <property type="entry name" value="NAD(P)-bd_dom_sf"/>
</dbReference>
<keyword evidence="2 6" id="KW-0560">Oxidoreductase</keyword>